<dbReference type="PANTHER" id="PTHR47370">
    <property type="entry name" value="ACYL-COA N-ACYLTRANSFERASES (NAT) SUPERFAMILY PROTEIN"/>
    <property type="match status" value="1"/>
</dbReference>
<dbReference type="OMA" id="GVHHEGP"/>
<dbReference type="Gene3D" id="3.40.630.30">
    <property type="match status" value="1"/>
</dbReference>
<dbReference type="InterPro" id="IPR016181">
    <property type="entry name" value="Acyl_CoA_acyltransferase"/>
</dbReference>
<dbReference type="RefSeq" id="XP_016461869.1">
    <property type="nucleotide sequence ID" value="XM_016606383.1"/>
</dbReference>
<gene>
    <name evidence="3" type="primary">LOC107785149</name>
</gene>
<dbReference type="AlphaFoldDB" id="A0A1S3ZC00"/>
<protein>
    <submittedName>
        <fullName evidence="3">N-acetyltransferase HLS1</fullName>
    </submittedName>
</protein>
<dbReference type="GO" id="GO:0009734">
    <property type="term" value="P:auxin-activated signaling pathway"/>
    <property type="evidence" value="ECO:0000318"/>
    <property type="project" value="GO_Central"/>
</dbReference>
<dbReference type="OrthoDB" id="41532at2759"/>
<name>A0A1S3ZC00_TOBAC</name>
<dbReference type="Proteomes" id="UP000790787">
    <property type="component" value="Chromosome 10"/>
</dbReference>
<dbReference type="CDD" id="cd04301">
    <property type="entry name" value="NAT_SF"/>
    <property type="match status" value="1"/>
</dbReference>
<reference evidence="3" key="2">
    <citation type="submission" date="2025-08" db="UniProtKB">
        <authorList>
            <consortium name="RefSeq"/>
        </authorList>
    </citation>
    <scope>IDENTIFICATION</scope>
    <source>
        <tissue evidence="3">Leaf</tissue>
    </source>
</reference>
<accession>A0A1S3ZC00</accession>
<dbReference type="PANTHER" id="PTHR47370:SF1">
    <property type="entry name" value="ACYL-COA N-ACYLTRANSFERASES (NAT) SUPERFAMILY PROTEIN"/>
    <property type="match status" value="1"/>
</dbReference>
<sequence length="390" mass="44649">MVKIRSYNGQVDRFGVEDLERRCEVGPAENVFLYTDTMGDPICRIRNSPVYNMLVAELNNEIVGVIQGTIKVVTLHKPPKNAAKVGYMLGLRVSPLHRRKRIGSKLVRHMEEWFISHQVDYAYMATEKDNEASVKLFVNKFGYVKFRNPTILIHPAASNPRSFRSPPGIEIMKLKVEQAEFLYRKVMSSMDFFSHDIDNILTNKLSLGTWAAYWRGEPSAGEFGRDGKVPNSWAMMSVWDSGEIFKLRVGQATLNCFLYAKMSRLMRKGFSCFKAPSMPEFFEPFGLFFIYGIFREGPSSRKLVRTLCKFVHNLATASKDNYSSSCNKVVVTEIGCCDKLKLDIPHWKLLSCPEDLWCIKALNNNEDIEAFLEFTKTPQNRGLFVDPREV</sequence>
<feature type="domain" description="N-acetyltransferase" evidence="1">
    <location>
        <begin position="2"/>
        <end position="157"/>
    </location>
</feature>
<evidence type="ECO:0000313" key="3">
    <source>
        <dbReference type="RefSeq" id="XP_016461869.1"/>
    </source>
</evidence>
<dbReference type="PaxDb" id="4097-A0A1S3ZC00"/>
<keyword evidence="2" id="KW-1185">Reference proteome</keyword>
<reference evidence="2" key="1">
    <citation type="journal article" date="2014" name="Nat. Commun.">
        <title>The tobacco genome sequence and its comparison with those of tomato and potato.</title>
        <authorList>
            <person name="Sierro N."/>
            <person name="Battey J.N."/>
            <person name="Ouadi S."/>
            <person name="Bakaher N."/>
            <person name="Bovet L."/>
            <person name="Willig A."/>
            <person name="Goepfert S."/>
            <person name="Peitsch M.C."/>
            <person name="Ivanov N.V."/>
        </authorList>
    </citation>
    <scope>NUCLEOTIDE SEQUENCE [LARGE SCALE GENOMIC DNA]</scope>
</reference>
<evidence type="ECO:0000259" key="1">
    <source>
        <dbReference type="PROSITE" id="PS51186"/>
    </source>
</evidence>
<dbReference type="KEGG" id="nta:107785149"/>
<organism evidence="2 3">
    <name type="scientific">Nicotiana tabacum</name>
    <name type="common">Common tobacco</name>
    <dbReference type="NCBI Taxonomy" id="4097"/>
    <lineage>
        <taxon>Eukaryota</taxon>
        <taxon>Viridiplantae</taxon>
        <taxon>Streptophyta</taxon>
        <taxon>Embryophyta</taxon>
        <taxon>Tracheophyta</taxon>
        <taxon>Spermatophyta</taxon>
        <taxon>Magnoliopsida</taxon>
        <taxon>eudicotyledons</taxon>
        <taxon>Gunneridae</taxon>
        <taxon>Pentapetalae</taxon>
        <taxon>asterids</taxon>
        <taxon>lamiids</taxon>
        <taxon>Solanales</taxon>
        <taxon>Solanaceae</taxon>
        <taxon>Nicotianoideae</taxon>
        <taxon>Nicotianeae</taxon>
        <taxon>Nicotiana</taxon>
    </lineage>
</organism>
<dbReference type="PROSITE" id="PS51186">
    <property type="entry name" value="GNAT"/>
    <property type="match status" value="1"/>
</dbReference>
<dbReference type="SUPFAM" id="SSF55729">
    <property type="entry name" value="Acyl-CoA N-acyltransferases (Nat)"/>
    <property type="match status" value="1"/>
</dbReference>
<dbReference type="RefSeq" id="XP_016461869.1">
    <property type="nucleotide sequence ID" value="XM_016606383.2"/>
</dbReference>
<evidence type="ECO:0000313" key="2">
    <source>
        <dbReference type="Proteomes" id="UP000790787"/>
    </source>
</evidence>
<dbReference type="STRING" id="4097.A0A1S3ZC00"/>
<dbReference type="InterPro" id="IPR052810">
    <property type="entry name" value="Plant_NAT"/>
</dbReference>
<dbReference type="Pfam" id="PF00583">
    <property type="entry name" value="Acetyltransf_1"/>
    <property type="match status" value="1"/>
</dbReference>
<dbReference type="GO" id="GO:0016747">
    <property type="term" value="F:acyltransferase activity, transferring groups other than amino-acyl groups"/>
    <property type="evidence" value="ECO:0007669"/>
    <property type="project" value="InterPro"/>
</dbReference>
<dbReference type="InterPro" id="IPR000182">
    <property type="entry name" value="GNAT_dom"/>
</dbReference>
<dbReference type="GeneID" id="107785149"/>
<proteinExistence type="predicted"/>